<dbReference type="EMBL" id="GEZM01059508">
    <property type="protein sequence ID" value="JAV71447.1"/>
    <property type="molecule type" value="Transcribed_RNA"/>
</dbReference>
<proteinExistence type="predicted"/>
<dbReference type="AlphaFoldDB" id="A0A1Y1LKA4"/>
<name>A0A1Y1LKA4_PHOPY</name>
<protein>
    <submittedName>
        <fullName evidence="1">Uncharacterized protein</fullName>
    </submittedName>
</protein>
<organism evidence="1">
    <name type="scientific">Photinus pyralis</name>
    <name type="common">Common eastern firefly</name>
    <name type="synonym">Lampyris pyralis</name>
    <dbReference type="NCBI Taxonomy" id="7054"/>
    <lineage>
        <taxon>Eukaryota</taxon>
        <taxon>Metazoa</taxon>
        <taxon>Ecdysozoa</taxon>
        <taxon>Arthropoda</taxon>
        <taxon>Hexapoda</taxon>
        <taxon>Insecta</taxon>
        <taxon>Pterygota</taxon>
        <taxon>Neoptera</taxon>
        <taxon>Endopterygota</taxon>
        <taxon>Coleoptera</taxon>
        <taxon>Polyphaga</taxon>
        <taxon>Elateriformia</taxon>
        <taxon>Elateroidea</taxon>
        <taxon>Lampyridae</taxon>
        <taxon>Lampyrinae</taxon>
        <taxon>Photinus</taxon>
    </lineage>
</organism>
<sequence>MIANTAVGIRSQTLAVMITIIVPISIRNIWKKSIIAIGSSSSMAPISLEKRLKILPDGFVLKKRMVALLMLSNILSCNLMDDFIQTVKNINDRDIANVTVAAIIPI</sequence>
<evidence type="ECO:0000313" key="1">
    <source>
        <dbReference type="EMBL" id="JAV71447.1"/>
    </source>
</evidence>
<accession>A0A1Y1LKA4</accession>
<reference evidence="1" key="1">
    <citation type="journal article" date="2016" name="Sci. Rep.">
        <title>Molecular characterization of firefly nuptial gifts: a multi-omics approach sheds light on postcopulatory sexual selection.</title>
        <authorList>
            <person name="Al-Wathiqui N."/>
            <person name="Fallon T.R."/>
            <person name="South A."/>
            <person name="Weng J.K."/>
            <person name="Lewis S.M."/>
        </authorList>
    </citation>
    <scope>NUCLEOTIDE SEQUENCE</scope>
</reference>